<reference evidence="11 12" key="1">
    <citation type="submission" date="2016-07" db="EMBL/GenBank/DDBJ databases">
        <title>Pervasive Adenine N6-methylation of Active Genes in Fungi.</title>
        <authorList>
            <consortium name="DOE Joint Genome Institute"/>
            <person name="Mondo S.J."/>
            <person name="Dannebaum R.O."/>
            <person name="Kuo R.C."/>
            <person name="Labutti K."/>
            <person name="Haridas S."/>
            <person name="Kuo A."/>
            <person name="Salamov A."/>
            <person name="Ahrendt S.R."/>
            <person name="Lipzen A."/>
            <person name="Sullivan W."/>
            <person name="Andreopoulos W.B."/>
            <person name="Clum A."/>
            <person name="Lindquist E."/>
            <person name="Daum C."/>
            <person name="Ramamoorthy G.K."/>
            <person name="Gryganskyi A."/>
            <person name="Culley D."/>
            <person name="Magnuson J.K."/>
            <person name="James T.Y."/>
            <person name="O'Malley M.A."/>
            <person name="Stajich J.E."/>
            <person name="Spatafora J.W."/>
            <person name="Visel A."/>
            <person name="Grigoriev I.V."/>
        </authorList>
    </citation>
    <scope>NUCLEOTIDE SEQUENCE [LARGE SCALE GENOMIC DNA]</scope>
    <source>
        <strain evidence="11 12">CBS 115471</strain>
    </source>
</reference>
<feature type="domain" description="PUM-HD" evidence="10">
    <location>
        <begin position="524"/>
        <end position="866"/>
    </location>
</feature>
<keyword evidence="2" id="KW-0963">Cytoplasm</keyword>
<dbReference type="STRING" id="1231657.A0A1Y2A661"/>
<evidence type="ECO:0000256" key="2">
    <source>
        <dbReference type="ARBA" id="ARBA00022490"/>
    </source>
</evidence>
<feature type="repeat" description="Pumilio" evidence="8">
    <location>
        <begin position="582"/>
        <end position="617"/>
    </location>
</feature>
<feature type="compositionally biased region" description="Polar residues" evidence="9">
    <location>
        <begin position="25"/>
        <end position="36"/>
    </location>
</feature>
<dbReference type="PROSITE" id="PS50302">
    <property type="entry name" value="PUM"/>
    <property type="match status" value="8"/>
</dbReference>
<feature type="compositionally biased region" description="Polar residues" evidence="9">
    <location>
        <begin position="873"/>
        <end position="925"/>
    </location>
</feature>
<feature type="repeat" description="Pumilio" evidence="8">
    <location>
        <begin position="546"/>
        <end position="581"/>
    </location>
</feature>
<organism evidence="11 12">
    <name type="scientific">Clohesyomyces aquaticus</name>
    <dbReference type="NCBI Taxonomy" id="1231657"/>
    <lineage>
        <taxon>Eukaryota</taxon>
        <taxon>Fungi</taxon>
        <taxon>Dikarya</taxon>
        <taxon>Ascomycota</taxon>
        <taxon>Pezizomycotina</taxon>
        <taxon>Dothideomycetes</taxon>
        <taxon>Pleosporomycetidae</taxon>
        <taxon>Pleosporales</taxon>
        <taxon>Lindgomycetaceae</taxon>
        <taxon>Clohesyomyces</taxon>
    </lineage>
</organism>
<dbReference type="InterPro" id="IPR033133">
    <property type="entry name" value="PUM-HD"/>
</dbReference>
<dbReference type="EMBL" id="MCFA01000009">
    <property type="protein sequence ID" value="ORY17992.1"/>
    <property type="molecule type" value="Genomic_DNA"/>
</dbReference>
<dbReference type="GO" id="GO:0000288">
    <property type="term" value="P:nuclear-transcribed mRNA catabolic process, deadenylation-dependent decay"/>
    <property type="evidence" value="ECO:0007669"/>
    <property type="project" value="TreeGrafter"/>
</dbReference>
<dbReference type="CDD" id="cd07920">
    <property type="entry name" value="Pumilio"/>
    <property type="match status" value="1"/>
</dbReference>
<feature type="compositionally biased region" description="Polar residues" evidence="9">
    <location>
        <begin position="86"/>
        <end position="121"/>
    </location>
</feature>
<evidence type="ECO:0000256" key="4">
    <source>
        <dbReference type="ARBA" id="ARBA00022884"/>
    </source>
</evidence>
<dbReference type="InterPro" id="IPR001313">
    <property type="entry name" value="Pumilio_RNA-bd_rpt"/>
</dbReference>
<comment type="function">
    <text evidence="5">RNA-binding nucleolar protein required for pre-rRNA processing. Involved in production of 18S rRNA and assembly of small ribosomal subunit.</text>
</comment>
<dbReference type="SMART" id="SM00025">
    <property type="entry name" value="Pumilio"/>
    <property type="match status" value="8"/>
</dbReference>
<evidence type="ECO:0000256" key="9">
    <source>
        <dbReference type="SAM" id="MobiDB-lite"/>
    </source>
</evidence>
<evidence type="ECO:0000256" key="7">
    <source>
        <dbReference type="ARBA" id="ARBA00081811"/>
    </source>
</evidence>
<feature type="compositionally biased region" description="Polar residues" evidence="9">
    <location>
        <begin position="195"/>
        <end position="209"/>
    </location>
</feature>
<dbReference type="AlphaFoldDB" id="A0A1Y2A661"/>
<dbReference type="SUPFAM" id="SSF48371">
    <property type="entry name" value="ARM repeat"/>
    <property type="match status" value="1"/>
</dbReference>
<keyword evidence="3" id="KW-0677">Repeat</keyword>
<proteinExistence type="inferred from homology"/>
<evidence type="ECO:0000256" key="6">
    <source>
        <dbReference type="ARBA" id="ARBA00060736"/>
    </source>
</evidence>
<feature type="region of interest" description="Disordered" evidence="9">
    <location>
        <begin position="1"/>
        <end position="145"/>
    </location>
</feature>
<comment type="caution">
    <text evidence="11">The sequence shown here is derived from an EMBL/GenBank/DDBJ whole genome shotgun (WGS) entry which is preliminary data.</text>
</comment>
<dbReference type="PANTHER" id="PTHR12537:SF12">
    <property type="entry name" value="MATERNAL PROTEIN PUMILIO"/>
    <property type="match status" value="1"/>
</dbReference>
<gene>
    <name evidence="11" type="ORF">BCR34DRAFT_378657</name>
</gene>
<dbReference type="InterPro" id="IPR033712">
    <property type="entry name" value="Pumilio_RNA-bd"/>
</dbReference>
<evidence type="ECO:0000313" key="12">
    <source>
        <dbReference type="Proteomes" id="UP000193144"/>
    </source>
</evidence>
<comment type="similarity">
    <text evidence="6">Belongs to the PUF3 family.</text>
</comment>
<feature type="compositionally biased region" description="Polar residues" evidence="9">
    <location>
        <begin position="239"/>
        <end position="248"/>
    </location>
</feature>
<evidence type="ECO:0000256" key="1">
    <source>
        <dbReference type="ARBA" id="ARBA00004496"/>
    </source>
</evidence>
<sequence>MPAMSSNPRSRDFSGGVAINGAEGEQSSHTALTQNFPGAAGWGGSIWNNNGLGPSFGSAVRDSSRPRENTAYMASPADPIEGKTGSGSLVASSESDSRWNPNRSPWGDSTTGLTHTRSSGVSPARKRSVAQAPSQQYADTTTSANYFPVSRTTGLGQGPVGKPAKPLLDPTTMNFSSRQIDPLVTNLASGLSNFGFTQGDNNPQRSDTAVGSWPDAGSVHSPNDDRRSITASEYFGPSSGAQSRSGSLPPSRHGADPLQFGQTNEQYSRFIQPSTRQHSSFSVANGRALQERSGSIQSDSLHLLPRMMSTADPDAEAALLAHRASISINGLPPAFTPSGNESSLVREACGDAKAPGRPEDGTFATAGNYTPESYANGNAVDPSLQFRSFQFDSRSAPNGTGVRQSPFYSNSHTPPVYDHLYPSRNDQTLANGNNIALIQSKLQGYQIQQDRRNYMNPTQFHQQQFQHILAANPLRTPYGYGYSMPNGMHINTLQPNLYTPVLPGTMAMAEPPKAPRDHAQSDGVVSKCLYDFKQNSKISKRYELKDIYDHIVEFSGDQHGSRFIQQKLESANSDEKERVFRELQGNALQLMQDVFGNYVIQKFFEHGDQIQKKILAGRMKGHVVNLSTQMYGCRVVQKALEHILTDQQAMLVRELERDVIRCVEDQNGNHVVQKAIERVPIEHIQFIIDAFKGQVGRLSVHTYGCRVIQRVLEHCEEPSKRPILQELHGEGPKLITDSYGNYVIQHVITHGNPDDRARVIALITAQLLVYSKHKFASNVVEKCLVYGNDEQRRDMMLKVVEKPERGESTLMMLIKDSYGNYVLQKILETLCRKDYDELLSHLRPEMEKAKKTVSGKQVLSVEKKMHRFDRVDSVSSPGAQRNSMSSTTDMVPTPPLTNDAQSPQTSSLPSGNTSTADGPVTTTTLPYKDLSPPPGGISIANPSPI</sequence>
<name>A0A1Y2A661_9PLEO</name>
<feature type="region of interest" description="Disordered" evidence="9">
    <location>
        <begin position="338"/>
        <end position="365"/>
    </location>
</feature>
<dbReference type="FunFam" id="1.25.10.10:FF:000004">
    <property type="entry name" value="Pumilio homolog 1 isoform 2"/>
    <property type="match status" value="1"/>
</dbReference>
<feature type="region of interest" description="Disordered" evidence="9">
    <location>
        <begin position="869"/>
        <end position="945"/>
    </location>
</feature>
<dbReference type="OrthoDB" id="668540at2759"/>
<comment type="subcellular location">
    <subcellularLocation>
        <location evidence="1">Cytoplasm</location>
    </subcellularLocation>
</comment>
<evidence type="ECO:0000259" key="10">
    <source>
        <dbReference type="PROSITE" id="PS50303"/>
    </source>
</evidence>
<dbReference type="Pfam" id="PF00806">
    <property type="entry name" value="PUF"/>
    <property type="match status" value="8"/>
</dbReference>
<evidence type="ECO:0000256" key="3">
    <source>
        <dbReference type="ARBA" id="ARBA00022737"/>
    </source>
</evidence>
<keyword evidence="12" id="KW-1185">Reference proteome</keyword>
<feature type="region of interest" description="Disordered" evidence="9">
    <location>
        <begin position="391"/>
        <end position="410"/>
    </location>
</feature>
<accession>A0A1Y2A661</accession>
<dbReference type="Gene3D" id="1.25.10.10">
    <property type="entry name" value="Leucine-rich Repeat Variant"/>
    <property type="match status" value="1"/>
</dbReference>
<feature type="repeat" description="Pumilio" evidence="8">
    <location>
        <begin position="654"/>
        <end position="689"/>
    </location>
</feature>
<dbReference type="GO" id="GO:0003730">
    <property type="term" value="F:mRNA 3'-UTR binding"/>
    <property type="evidence" value="ECO:0007669"/>
    <property type="project" value="TreeGrafter"/>
</dbReference>
<feature type="repeat" description="Pumilio" evidence="8">
    <location>
        <begin position="690"/>
        <end position="725"/>
    </location>
</feature>
<feature type="repeat" description="Pumilio" evidence="8">
    <location>
        <begin position="804"/>
        <end position="840"/>
    </location>
</feature>
<evidence type="ECO:0000256" key="5">
    <source>
        <dbReference type="ARBA" id="ARBA00024893"/>
    </source>
</evidence>
<dbReference type="InterPro" id="IPR011989">
    <property type="entry name" value="ARM-like"/>
</dbReference>
<feature type="repeat" description="Pumilio" evidence="8">
    <location>
        <begin position="762"/>
        <end position="798"/>
    </location>
</feature>
<feature type="compositionally biased region" description="Basic and acidic residues" evidence="9">
    <location>
        <begin position="348"/>
        <end position="360"/>
    </location>
</feature>
<dbReference type="PROSITE" id="PS50303">
    <property type="entry name" value="PUM_HD"/>
    <property type="match status" value="1"/>
</dbReference>
<evidence type="ECO:0000313" key="11">
    <source>
        <dbReference type="EMBL" id="ORY17992.1"/>
    </source>
</evidence>
<dbReference type="GO" id="GO:0005737">
    <property type="term" value="C:cytoplasm"/>
    <property type="evidence" value="ECO:0007669"/>
    <property type="project" value="UniProtKB-SubCell"/>
</dbReference>
<feature type="repeat" description="Pumilio" evidence="8">
    <location>
        <begin position="618"/>
        <end position="653"/>
    </location>
</feature>
<dbReference type="Proteomes" id="UP000193144">
    <property type="component" value="Unassembled WGS sequence"/>
</dbReference>
<feature type="region of interest" description="Disordered" evidence="9">
    <location>
        <begin position="195"/>
        <end position="259"/>
    </location>
</feature>
<feature type="compositionally biased region" description="Polar residues" evidence="9">
    <location>
        <begin position="131"/>
        <end position="145"/>
    </location>
</feature>
<dbReference type="InterPro" id="IPR016024">
    <property type="entry name" value="ARM-type_fold"/>
</dbReference>
<keyword evidence="4" id="KW-0694">RNA-binding</keyword>
<protein>
    <recommendedName>
        <fullName evidence="7">Pumilio homology domain family member 3</fullName>
    </recommendedName>
</protein>
<feature type="repeat" description="Pumilio" evidence="8">
    <location>
        <begin position="726"/>
        <end position="761"/>
    </location>
</feature>
<dbReference type="PANTHER" id="PTHR12537">
    <property type="entry name" value="RNA BINDING PROTEIN PUMILIO-RELATED"/>
    <property type="match status" value="1"/>
</dbReference>
<evidence type="ECO:0000256" key="8">
    <source>
        <dbReference type="PROSITE-ProRule" id="PRU00317"/>
    </source>
</evidence>